<feature type="compositionally biased region" description="Basic and acidic residues" evidence="7">
    <location>
        <begin position="401"/>
        <end position="415"/>
    </location>
</feature>
<protein>
    <submittedName>
        <fullName evidence="9">Arabinose efflux permease family protein</fullName>
    </submittedName>
</protein>
<accession>A0A1B1MHM7</accession>
<feature type="transmembrane region" description="Helical" evidence="8">
    <location>
        <begin position="162"/>
        <end position="180"/>
    </location>
</feature>
<dbReference type="GO" id="GO:0005886">
    <property type="term" value="C:plasma membrane"/>
    <property type="evidence" value="ECO:0007669"/>
    <property type="project" value="UniProtKB-SubCell"/>
</dbReference>
<dbReference type="EMBL" id="CP016438">
    <property type="protein sequence ID" value="ANS68115.1"/>
    <property type="molecule type" value="Genomic_DNA"/>
</dbReference>
<comment type="subcellular location">
    <subcellularLocation>
        <location evidence="1">Cell membrane</location>
        <topology evidence="1">Multi-pass membrane protein</topology>
    </subcellularLocation>
</comment>
<dbReference type="PATRIC" id="fig|1915.4.peg.6525"/>
<dbReference type="KEGG" id="sls:SLINC_5891"/>
<keyword evidence="5 8" id="KW-1133">Transmembrane helix</keyword>
<keyword evidence="2" id="KW-0813">Transport</keyword>
<dbReference type="STRING" id="1915.SLINC_5891"/>
<dbReference type="Pfam" id="PF05977">
    <property type="entry name" value="MFS_3"/>
    <property type="match status" value="1"/>
</dbReference>
<dbReference type="RefSeq" id="WP_079164824.1">
    <property type="nucleotide sequence ID" value="NZ_CP016438.1"/>
</dbReference>
<evidence type="ECO:0000313" key="9">
    <source>
        <dbReference type="EMBL" id="ANS68115.1"/>
    </source>
</evidence>
<evidence type="ECO:0000256" key="3">
    <source>
        <dbReference type="ARBA" id="ARBA00022475"/>
    </source>
</evidence>
<keyword evidence="6 8" id="KW-0472">Membrane</keyword>
<proteinExistence type="predicted"/>
<feature type="transmembrane region" description="Helical" evidence="8">
    <location>
        <begin position="368"/>
        <end position="386"/>
    </location>
</feature>
<sequence>MSGVFRRFLTATAVSDTANGVFAVAATMTAATTAHSAAAVAAVTVAATLPWLIAAVPAGVLVDRLDPVRAVTLANLGRAAAMLGLAALIWADVALTVTVPVLVFVVSCFQTVVDTAAEVVTANAVDDARRTRANGLLAVSTRLFYQFLGPALAGVLVDVDQVLPGLLSGLACLAAALVAAQLPRTAARVDTAEASTGFWDGARIVFSRPILATIVAVGGLTTIANSIFFTVLVVYAITPGPLALSASQYGFLVGAIGVGAAVGALTTHRVERWVGRSTTLTLTRVGWALVFAGPLFAEGVLLTAVMTVGSALGGMWSVESMSVRQLTVSRGDLGRVSGASRMLTYGMTPVGAAIGGTVALAVDATTLFAVSTVLTLLTVIPIRVYLSDRAIEAATRPPEPGLEKEPVSGNEKEPVSGDEGENDR</sequence>
<dbReference type="CDD" id="cd06173">
    <property type="entry name" value="MFS_MefA_like"/>
    <property type="match status" value="1"/>
</dbReference>
<evidence type="ECO:0000256" key="8">
    <source>
        <dbReference type="SAM" id="Phobius"/>
    </source>
</evidence>
<evidence type="ECO:0000256" key="6">
    <source>
        <dbReference type="ARBA" id="ARBA00023136"/>
    </source>
</evidence>
<dbReference type="InterPro" id="IPR036259">
    <property type="entry name" value="MFS_trans_sf"/>
</dbReference>
<evidence type="ECO:0000256" key="2">
    <source>
        <dbReference type="ARBA" id="ARBA00022448"/>
    </source>
</evidence>
<dbReference type="InterPro" id="IPR010290">
    <property type="entry name" value="TM_effector"/>
</dbReference>
<name>A0A1B1MHM7_STRLN</name>
<keyword evidence="4 8" id="KW-0812">Transmembrane</keyword>
<reference evidence="9 10" key="1">
    <citation type="submission" date="2016-07" db="EMBL/GenBank/DDBJ databases">
        <title>Enhancement of antibiotic productionsby engineered nitrateutilization in actinobacteria.</title>
        <authorList>
            <person name="Meng S.C."/>
        </authorList>
    </citation>
    <scope>NUCLEOTIDE SEQUENCE [LARGE SCALE GENOMIC DNA]</scope>
    <source>
        <strain evidence="9 10">NRRL 2936</strain>
    </source>
</reference>
<gene>
    <name evidence="9" type="ORF">SLINC_5891</name>
</gene>
<evidence type="ECO:0000256" key="1">
    <source>
        <dbReference type="ARBA" id="ARBA00004651"/>
    </source>
</evidence>
<feature type="transmembrane region" description="Helical" evidence="8">
    <location>
        <begin position="83"/>
        <end position="106"/>
    </location>
</feature>
<evidence type="ECO:0000313" key="10">
    <source>
        <dbReference type="Proteomes" id="UP000092598"/>
    </source>
</evidence>
<dbReference type="Gene3D" id="1.20.1250.20">
    <property type="entry name" value="MFS general substrate transporter like domains"/>
    <property type="match status" value="1"/>
</dbReference>
<dbReference type="PANTHER" id="PTHR23513">
    <property type="entry name" value="INTEGRAL MEMBRANE EFFLUX PROTEIN-RELATED"/>
    <property type="match status" value="1"/>
</dbReference>
<dbReference type="SUPFAM" id="SSF103473">
    <property type="entry name" value="MFS general substrate transporter"/>
    <property type="match status" value="1"/>
</dbReference>
<dbReference type="AlphaFoldDB" id="A0A1B1MHM7"/>
<feature type="transmembrane region" description="Helical" evidence="8">
    <location>
        <begin position="39"/>
        <end position="62"/>
    </location>
</feature>
<feature type="region of interest" description="Disordered" evidence="7">
    <location>
        <begin position="394"/>
        <end position="424"/>
    </location>
</feature>
<evidence type="ECO:0000256" key="5">
    <source>
        <dbReference type="ARBA" id="ARBA00022989"/>
    </source>
</evidence>
<evidence type="ECO:0000256" key="4">
    <source>
        <dbReference type="ARBA" id="ARBA00022692"/>
    </source>
</evidence>
<organism evidence="9 10">
    <name type="scientific">Streptomyces lincolnensis</name>
    <dbReference type="NCBI Taxonomy" id="1915"/>
    <lineage>
        <taxon>Bacteria</taxon>
        <taxon>Bacillati</taxon>
        <taxon>Actinomycetota</taxon>
        <taxon>Actinomycetes</taxon>
        <taxon>Kitasatosporales</taxon>
        <taxon>Streptomycetaceae</taxon>
        <taxon>Streptomyces</taxon>
    </lineage>
</organism>
<evidence type="ECO:0000256" key="7">
    <source>
        <dbReference type="SAM" id="MobiDB-lite"/>
    </source>
</evidence>
<feature type="transmembrane region" description="Helical" evidence="8">
    <location>
        <begin position="210"/>
        <end position="237"/>
    </location>
</feature>
<keyword evidence="10" id="KW-1185">Reference proteome</keyword>
<feature type="transmembrane region" description="Helical" evidence="8">
    <location>
        <begin position="249"/>
        <end position="267"/>
    </location>
</feature>
<dbReference type="Proteomes" id="UP000092598">
    <property type="component" value="Chromosome"/>
</dbReference>
<dbReference type="PANTHER" id="PTHR23513:SF11">
    <property type="entry name" value="STAPHYLOFERRIN A TRANSPORTER"/>
    <property type="match status" value="1"/>
</dbReference>
<feature type="transmembrane region" description="Helical" evidence="8">
    <location>
        <begin position="279"/>
        <end position="297"/>
    </location>
</feature>
<dbReference type="OrthoDB" id="145388at2"/>
<keyword evidence="3" id="KW-1003">Cell membrane</keyword>